<evidence type="ECO:0000313" key="1">
    <source>
        <dbReference type="EMBL" id="KAJ2957703.1"/>
    </source>
</evidence>
<name>A0ACC1MC74_9APHY</name>
<keyword evidence="2" id="KW-1185">Reference proteome</keyword>
<gene>
    <name evidence="1" type="ORF">NUW54_g14582</name>
</gene>
<dbReference type="EMBL" id="JANSHE010007661">
    <property type="protein sequence ID" value="KAJ2957703.1"/>
    <property type="molecule type" value="Genomic_DNA"/>
</dbReference>
<proteinExistence type="predicted"/>
<protein>
    <submittedName>
        <fullName evidence="1">Uncharacterized protein</fullName>
    </submittedName>
</protein>
<organism evidence="1 2">
    <name type="scientific">Trametes sanguinea</name>
    <dbReference type="NCBI Taxonomy" id="158606"/>
    <lineage>
        <taxon>Eukaryota</taxon>
        <taxon>Fungi</taxon>
        <taxon>Dikarya</taxon>
        <taxon>Basidiomycota</taxon>
        <taxon>Agaricomycotina</taxon>
        <taxon>Agaricomycetes</taxon>
        <taxon>Polyporales</taxon>
        <taxon>Polyporaceae</taxon>
        <taxon>Trametes</taxon>
    </lineage>
</organism>
<reference evidence="1" key="1">
    <citation type="submission" date="2022-08" db="EMBL/GenBank/DDBJ databases">
        <title>Genome Sequence of Pycnoporus sanguineus.</title>
        <authorList>
            <person name="Buettner E."/>
        </authorList>
    </citation>
    <scope>NUCLEOTIDE SEQUENCE</scope>
    <source>
        <strain evidence="1">CG-C14</strain>
    </source>
</reference>
<comment type="caution">
    <text evidence="1">The sequence shown here is derived from an EMBL/GenBank/DDBJ whole genome shotgun (WGS) entry which is preliminary data.</text>
</comment>
<dbReference type="Proteomes" id="UP001144978">
    <property type="component" value="Unassembled WGS sequence"/>
</dbReference>
<evidence type="ECO:0000313" key="2">
    <source>
        <dbReference type="Proteomes" id="UP001144978"/>
    </source>
</evidence>
<accession>A0ACC1MC74</accession>
<sequence length="325" mass="35593">MRRMTRPHAAGTPCFNDTTITQYLHAPLLSWCLPFASPDRARFLWRRRRVRRCAIVPSTAYDGDFEDCAHKTPREAPGRGDASVKTRTVSSRPERTSSCRRGRTGALRPALLRRQILCRPYPVGRFAHQISLTPRSGSRLLPPPPDLRRSPTRDRNNAPYCNRPPPSTYAAVRHRATSRSVRLRLCGQDKAGLAPGRCRRAAAPHLRTRIRLAGPVRRWCASQASSLRGAGPSQRGGGAVSGSGSQEARACITRPAAHLRAAVPPPRSRLVSRVSGRLLAYSTVRGGGLAHAEAQCMIPLPSLRSRPRLSLLADANASPPSSRTI</sequence>